<dbReference type="GO" id="GO:0003824">
    <property type="term" value="F:catalytic activity"/>
    <property type="evidence" value="ECO:0007669"/>
    <property type="project" value="InterPro"/>
</dbReference>
<sequence length="833" mass="94287">MAFGYLKRGRRAGVKRRAEEARKQFNIPVISSPRLQYANLHLTRGVNFNNLVAVSKTKPSHLSRATVHFVPRVRLATTTSNLNFTSPTYQETFNLHLLSEDSLNIQSNTRLSLLSEGFLNIQSNTSRLENYLRVDTRVCLQRDNVREDSAGQHIDICAIIESWLKTKDTVARAECTPPGYTIKNHSRLGRAGGGIALIYKSTLSLVKVAAGEKTSFQFVEYTIFSDLRSGADKIKLLVIYRPPYSTAHHVTVATFLDEFANYLEPIILSPEPLVITGDMNIHVDEPNDPDAIKFLDLLDTYGLTQHVNTPTHRLGHTLDLIITRVSDALAKSTSISDSYLSDHSTVLCPLVLRKTVLAVKQVTFRKTKAIDLANFKNDIAESNLCQDPPHTPELTKTIIQRPRVPRFNEEIRLVKRDRRTKERIWRTSKLDSDRASFLKARNNVCHLIEKARTAHYNDFVSENSDNQRSLFKAANVLLGAPKLELLPPHSSAAQLANDLGEFFIRKISDIRADLDSLTHLPASNLPPGKTFTRPQLFTNFTLMTTESVKRLIVEAPTKSCPSDPIPTRVVQYTRMESGRFFNGDSVHQPPVFVQAHRKAVAQQTLSHIVAHDLFPDLQCAYRRNCSTETALLRVRNNILFNMNRQHITLLVFLDLSAAFDTIDHLTLLNRLRDKFWMDGVVLEWFRSYLTDRSQQIFDILSDHLPNVHCFTDDTQLYLSFRRDDQASQVAVTVAVAVAATEACIRDAIKGAAPNYLQELISFKGNSSYGLRSNDSFLLAQPRQRTLTTLGDRTFAVAAPMLWNCLPVELRNPNISIESFKVKLKTHLFREAYR</sequence>
<dbReference type="Pfam" id="PF03372">
    <property type="entry name" value="Exo_endo_phos"/>
    <property type="match status" value="1"/>
</dbReference>
<name>A0AAD9QF50_ACRCE</name>
<proteinExistence type="predicted"/>
<dbReference type="AlphaFoldDB" id="A0AAD9QF50"/>
<protein>
    <recommendedName>
        <fullName evidence="1">Endonuclease/exonuclease/phosphatase domain-containing protein</fullName>
    </recommendedName>
</protein>
<dbReference type="InterPro" id="IPR005135">
    <property type="entry name" value="Endo/exonuclease/phosphatase"/>
</dbReference>
<feature type="domain" description="Endonuclease/exonuclease/phosphatase" evidence="1">
    <location>
        <begin position="138"/>
        <end position="343"/>
    </location>
</feature>
<reference evidence="2" key="2">
    <citation type="journal article" date="2023" name="Science">
        <title>Genomic signatures of disease resistance in endangered staghorn corals.</title>
        <authorList>
            <person name="Vollmer S.V."/>
            <person name="Selwyn J.D."/>
            <person name="Despard B.A."/>
            <person name="Roesel C.L."/>
        </authorList>
    </citation>
    <scope>NUCLEOTIDE SEQUENCE</scope>
    <source>
        <strain evidence="2">K2</strain>
    </source>
</reference>
<dbReference type="SUPFAM" id="SSF56219">
    <property type="entry name" value="DNase I-like"/>
    <property type="match status" value="1"/>
</dbReference>
<keyword evidence="3" id="KW-1185">Reference proteome</keyword>
<accession>A0AAD9QF50</accession>
<evidence type="ECO:0000313" key="3">
    <source>
        <dbReference type="Proteomes" id="UP001249851"/>
    </source>
</evidence>
<dbReference type="EMBL" id="JARQWQ010000037">
    <property type="protein sequence ID" value="KAK2560100.1"/>
    <property type="molecule type" value="Genomic_DNA"/>
</dbReference>
<organism evidence="2 3">
    <name type="scientific">Acropora cervicornis</name>
    <name type="common">Staghorn coral</name>
    <dbReference type="NCBI Taxonomy" id="6130"/>
    <lineage>
        <taxon>Eukaryota</taxon>
        <taxon>Metazoa</taxon>
        <taxon>Cnidaria</taxon>
        <taxon>Anthozoa</taxon>
        <taxon>Hexacorallia</taxon>
        <taxon>Scleractinia</taxon>
        <taxon>Astrocoeniina</taxon>
        <taxon>Acroporidae</taxon>
        <taxon>Acropora</taxon>
    </lineage>
</organism>
<dbReference type="Proteomes" id="UP001249851">
    <property type="component" value="Unassembled WGS sequence"/>
</dbReference>
<gene>
    <name evidence="2" type="ORF">P5673_017061</name>
</gene>
<dbReference type="InterPro" id="IPR036691">
    <property type="entry name" value="Endo/exonu/phosph_ase_sf"/>
</dbReference>
<dbReference type="PANTHER" id="PTHR46670:SF3">
    <property type="entry name" value="ENDONUCLEASE_EXONUCLEASE_PHOSPHATASE DOMAIN-CONTAINING PROTEIN"/>
    <property type="match status" value="1"/>
</dbReference>
<reference evidence="2" key="1">
    <citation type="journal article" date="2023" name="G3 (Bethesda)">
        <title>Whole genome assembly and annotation of the endangered Caribbean coral Acropora cervicornis.</title>
        <authorList>
            <person name="Selwyn J.D."/>
            <person name="Vollmer S.V."/>
        </authorList>
    </citation>
    <scope>NUCLEOTIDE SEQUENCE</scope>
    <source>
        <strain evidence="2">K2</strain>
    </source>
</reference>
<dbReference type="PANTHER" id="PTHR46670">
    <property type="entry name" value="ENDO/EXONUCLEASE/PHOSPHATASE DOMAIN-CONTAINING PROTEIN"/>
    <property type="match status" value="1"/>
</dbReference>
<dbReference type="Gene3D" id="3.60.10.10">
    <property type="entry name" value="Endonuclease/exonuclease/phosphatase"/>
    <property type="match status" value="1"/>
</dbReference>
<evidence type="ECO:0000259" key="1">
    <source>
        <dbReference type="Pfam" id="PF03372"/>
    </source>
</evidence>
<evidence type="ECO:0000313" key="2">
    <source>
        <dbReference type="EMBL" id="KAK2560100.1"/>
    </source>
</evidence>
<comment type="caution">
    <text evidence="2">The sequence shown here is derived from an EMBL/GenBank/DDBJ whole genome shotgun (WGS) entry which is preliminary data.</text>
</comment>